<dbReference type="PANTHER" id="PTHR23514:SF13">
    <property type="entry name" value="INNER MEMBRANE PROTEIN YBJJ"/>
    <property type="match status" value="1"/>
</dbReference>
<evidence type="ECO:0000313" key="7">
    <source>
        <dbReference type="EMBL" id="KAA1395369.1"/>
    </source>
</evidence>
<name>A0A5M4FAT7_9ACTN</name>
<keyword evidence="8" id="KW-1185">Reference proteome</keyword>
<feature type="transmembrane region" description="Helical" evidence="5">
    <location>
        <begin position="390"/>
        <end position="406"/>
    </location>
</feature>
<feature type="transmembrane region" description="Helical" evidence="5">
    <location>
        <begin position="236"/>
        <end position="259"/>
    </location>
</feature>
<reference evidence="7" key="1">
    <citation type="submission" date="2019-09" db="EMBL/GenBank/DDBJ databases">
        <authorList>
            <person name="Li J."/>
        </authorList>
    </citation>
    <scope>NUCLEOTIDE SEQUENCE [LARGE SCALE GENOMIC DNA]</scope>
    <source>
        <strain evidence="7">JCM 14732</strain>
    </source>
</reference>
<comment type="subcellular location">
    <subcellularLocation>
        <location evidence="1">Cell membrane</location>
        <topology evidence="1">Multi-pass membrane protein</topology>
    </subcellularLocation>
</comment>
<dbReference type="GO" id="GO:0022857">
    <property type="term" value="F:transmembrane transporter activity"/>
    <property type="evidence" value="ECO:0007669"/>
    <property type="project" value="InterPro"/>
</dbReference>
<keyword evidence="2 5" id="KW-0812">Transmembrane</keyword>
<evidence type="ECO:0000256" key="4">
    <source>
        <dbReference type="ARBA" id="ARBA00023136"/>
    </source>
</evidence>
<feature type="transmembrane region" description="Helical" evidence="5">
    <location>
        <begin position="302"/>
        <end position="322"/>
    </location>
</feature>
<feature type="transmembrane region" description="Helical" evidence="5">
    <location>
        <begin position="366"/>
        <end position="384"/>
    </location>
</feature>
<feature type="transmembrane region" description="Helical" evidence="5">
    <location>
        <begin position="169"/>
        <end position="186"/>
    </location>
</feature>
<dbReference type="Gene3D" id="1.20.1250.20">
    <property type="entry name" value="MFS general substrate transporter like domains"/>
    <property type="match status" value="2"/>
</dbReference>
<dbReference type="PROSITE" id="PS50850">
    <property type="entry name" value="MFS"/>
    <property type="match status" value="1"/>
</dbReference>
<dbReference type="Pfam" id="PF07690">
    <property type="entry name" value="MFS_1"/>
    <property type="match status" value="1"/>
</dbReference>
<feature type="domain" description="Major facilitator superfamily (MFS) profile" evidence="6">
    <location>
        <begin position="236"/>
        <end position="420"/>
    </location>
</feature>
<protein>
    <submittedName>
        <fullName evidence="7">MFS transporter</fullName>
    </submittedName>
</protein>
<dbReference type="SUPFAM" id="SSF103473">
    <property type="entry name" value="MFS general substrate transporter"/>
    <property type="match status" value="1"/>
</dbReference>
<evidence type="ECO:0000256" key="5">
    <source>
        <dbReference type="SAM" id="Phobius"/>
    </source>
</evidence>
<proteinExistence type="predicted"/>
<evidence type="ECO:0000256" key="1">
    <source>
        <dbReference type="ARBA" id="ARBA00004651"/>
    </source>
</evidence>
<accession>A0A5M4FAT7</accession>
<feature type="transmembrane region" description="Helical" evidence="5">
    <location>
        <begin position="74"/>
        <end position="98"/>
    </location>
</feature>
<feature type="transmembrane region" description="Helical" evidence="5">
    <location>
        <begin position="192"/>
        <end position="215"/>
    </location>
</feature>
<dbReference type="AlphaFoldDB" id="A0A5M4FAT7"/>
<dbReference type="Proteomes" id="UP000380867">
    <property type="component" value="Unassembled WGS sequence"/>
</dbReference>
<gene>
    <name evidence="7" type="ORF">ESP70_014505</name>
</gene>
<sequence length="420" mass="42802">MVERSAQHSTGARPVVAVCRSASATPVRPYDVDVTSLSRTRIAVAAGFSLQGLVFAAIVTQAPRIKDKFDIGDGGLTGILVLVAVVSGVGSVIAGLVAERRTSAAAYRLALLTIGLGALLVGIAPTLPLVIAAFVVYGLGVGAVDAGMNMQGVRVQQAYGRSIMANFHGMWSIAGIAGALFAAGAAEVDLPLAVSLVIIAVVTWITVAVAAPHFIEAQEHDPGLSAKGLDLPWRPILVFGLVILLFYAADTGILTWSSVYLEDALDSTKSVAPLAYGAYEAGALISRFGGDFLVRRVGATKVVVTGTTVGVVGLAVVVTAAVPAMAIAGFFVTGLGLAILAPLSFAALAGAVPAKSLDVAIARMNIANYLGAILGGGLIGAAASADHLRWAFVIPLVLIPLVLLFARSFRTADAATLDAV</sequence>
<evidence type="ECO:0000313" key="8">
    <source>
        <dbReference type="Proteomes" id="UP000380867"/>
    </source>
</evidence>
<keyword evidence="3 5" id="KW-1133">Transmembrane helix</keyword>
<feature type="transmembrane region" description="Helical" evidence="5">
    <location>
        <begin position="105"/>
        <end position="123"/>
    </location>
</feature>
<dbReference type="OrthoDB" id="151222at2"/>
<evidence type="ECO:0000256" key="3">
    <source>
        <dbReference type="ARBA" id="ARBA00022989"/>
    </source>
</evidence>
<dbReference type="InterPro" id="IPR036259">
    <property type="entry name" value="MFS_trans_sf"/>
</dbReference>
<evidence type="ECO:0000256" key="2">
    <source>
        <dbReference type="ARBA" id="ARBA00022692"/>
    </source>
</evidence>
<dbReference type="PANTHER" id="PTHR23514">
    <property type="entry name" value="BYPASS OF STOP CODON PROTEIN 6"/>
    <property type="match status" value="1"/>
</dbReference>
<feature type="transmembrane region" description="Helical" evidence="5">
    <location>
        <begin position="42"/>
        <end position="62"/>
    </location>
</feature>
<organism evidence="7 8">
    <name type="scientific">Aeromicrobium ginsengisoli</name>
    <dbReference type="NCBI Taxonomy" id="363867"/>
    <lineage>
        <taxon>Bacteria</taxon>
        <taxon>Bacillati</taxon>
        <taxon>Actinomycetota</taxon>
        <taxon>Actinomycetes</taxon>
        <taxon>Propionibacteriales</taxon>
        <taxon>Nocardioidaceae</taxon>
        <taxon>Aeromicrobium</taxon>
    </lineage>
</organism>
<comment type="caution">
    <text evidence="7">The sequence shown here is derived from an EMBL/GenBank/DDBJ whole genome shotgun (WGS) entry which is preliminary data.</text>
</comment>
<dbReference type="GO" id="GO:0005886">
    <property type="term" value="C:plasma membrane"/>
    <property type="evidence" value="ECO:0007669"/>
    <property type="project" value="UniProtKB-SubCell"/>
</dbReference>
<evidence type="ECO:0000259" key="6">
    <source>
        <dbReference type="PROSITE" id="PS50850"/>
    </source>
</evidence>
<dbReference type="EMBL" id="SDPQ02000003">
    <property type="protein sequence ID" value="KAA1395369.1"/>
    <property type="molecule type" value="Genomic_DNA"/>
</dbReference>
<keyword evidence="4 5" id="KW-0472">Membrane</keyword>
<dbReference type="InterPro" id="IPR020846">
    <property type="entry name" value="MFS_dom"/>
</dbReference>
<feature type="transmembrane region" description="Helical" evidence="5">
    <location>
        <begin position="328"/>
        <end position="354"/>
    </location>
</feature>
<dbReference type="InterPro" id="IPR051788">
    <property type="entry name" value="MFS_Transporter"/>
</dbReference>
<dbReference type="InterPro" id="IPR011701">
    <property type="entry name" value="MFS"/>
</dbReference>